<keyword evidence="5" id="KW-1185">Reference proteome</keyword>
<proteinExistence type="predicted"/>
<dbReference type="KEGG" id="gtt:GUITHDRAFT_164415"/>
<dbReference type="PANTHER" id="PTHR47435">
    <property type="entry name" value="KELCH REPEAT PROTEIN (AFU_ORTHOLOGUE AFUA_5G12780)"/>
    <property type="match status" value="1"/>
</dbReference>
<dbReference type="GO" id="GO:0019760">
    <property type="term" value="P:glucosinolate metabolic process"/>
    <property type="evidence" value="ECO:0007669"/>
    <property type="project" value="UniProtKB-ARBA"/>
</dbReference>
<name>L1IZQ8_GUITC</name>
<dbReference type="HOGENOM" id="CLU_030461_0_0_1"/>
<gene>
    <name evidence="3" type="ORF">GUITHDRAFT_164415</name>
</gene>
<dbReference type="GO" id="GO:0005829">
    <property type="term" value="C:cytosol"/>
    <property type="evidence" value="ECO:0007669"/>
    <property type="project" value="TreeGrafter"/>
</dbReference>
<dbReference type="SUPFAM" id="SSF117281">
    <property type="entry name" value="Kelch motif"/>
    <property type="match status" value="2"/>
</dbReference>
<dbReference type="InterPro" id="IPR015915">
    <property type="entry name" value="Kelch-typ_b-propeller"/>
</dbReference>
<dbReference type="eggNOG" id="KOG0379">
    <property type="taxonomic scope" value="Eukaryota"/>
</dbReference>
<reference evidence="3 5" key="1">
    <citation type="journal article" date="2012" name="Nature">
        <title>Algal genomes reveal evolutionary mosaicism and the fate of nucleomorphs.</title>
        <authorList>
            <consortium name="DOE Joint Genome Institute"/>
            <person name="Curtis B.A."/>
            <person name="Tanifuji G."/>
            <person name="Burki F."/>
            <person name="Gruber A."/>
            <person name="Irimia M."/>
            <person name="Maruyama S."/>
            <person name="Arias M.C."/>
            <person name="Ball S.G."/>
            <person name="Gile G.H."/>
            <person name="Hirakawa Y."/>
            <person name="Hopkins J.F."/>
            <person name="Kuo A."/>
            <person name="Rensing S.A."/>
            <person name="Schmutz J."/>
            <person name="Symeonidi A."/>
            <person name="Elias M."/>
            <person name="Eveleigh R.J."/>
            <person name="Herman E.K."/>
            <person name="Klute M.J."/>
            <person name="Nakayama T."/>
            <person name="Obornik M."/>
            <person name="Reyes-Prieto A."/>
            <person name="Armbrust E.V."/>
            <person name="Aves S.J."/>
            <person name="Beiko R.G."/>
            <person name="Coutinho P."/>
            <person name="Dacks J.B."/>
            <person name="Durnford D.G."/>
            <person name="Fast N.M."/>
            <person name="Green B.R."/>
            <person name="Grisdale C.J."/>
            <person name="Hempel F."/>
            <person name="Henrissat B."/>
            <person name="Hoppner M.P."/>
            <person name="Ishida K."/>
            <person name="Kim E."/>
            <person name="Koreny L."/>
            <person name="Kroth P.G."/>
            <person name="Liu Y."/>
            <person name="Malik S.B."/>
            <person name="Maier U.G."/>
            <person name="McRose D."/>
            <person name="Mock T."/>
            <person name="Neilson J.A."/>
            <person name="Onodera N.T."/>
            <person name="Poole A.M."/>
            <person name="Pritham E.J."/>
            <person name="Richards T.A."/>
            <person name="Rocap G."/>
            <person name="Roy S.W."/>
            <person name="Sarai C."/>
            <person name="Schaack S."/>
            <person name="Shirato S."/>
            <person name="Slamovits C.H."/>
            <person name="Spencer D.F."/>
            <person name="Suzuki S."/>
            <person name="Worden A.Z."/>
            <person name="Zauner S."/>
            <person name="Barry K."/>
            <person name="Bell C."/>
            <person name="Bharti A.K."/>
            <person name="Crow J.A."/>
            <person name="Grimwood J."/>
            <person name="Kramer R."/>
            <person name="Lindquist E."/>
            <person name="Lucas S."/>
            <person name="Salamov A."/>
            <person name="McFadden G.I."/>
            <person name="Lane C.E."/>
            <person name="Keeling P.J."/>
            <person name="Gray M.W."/>
            <person name="Grigoriev I.V."/>
            <person name="Archibald J.M."/>
        </authorList>
    </citation>
    <scope>NUCLEOTIDE SEQUENCE</scope>
    <source>
        <strain evidence="3 5">CCMP2712</strain>
    </source>
</reference>
<protein>
    <submittedName>
        <fullName evidence="3 4">Uncharacterized protein</fullName>
    </submittedName>
</protein>
<dbReference type="InterPro" id="IPR006652">
    <property type="entry name" value="Kelch_1"/>
</dbReference>
<dbReference type="RefSeq" id="XP_005828369.1">
    <property type="nucleotide sequence ID" value="XM_005828312.1"/>
</dbReference>
<evidence type="ECO:0000313" key="5">
    <source>
        <dbReference type="Proteomes" id="UP000011087"/>
    </source>
</evidence>
<dbReference type="Proteomes" id="UP000011087">
    <property type="component" value="Unassembled WGS sequence"/>
</dbReference>
<dbReference type="AlphaFoldDB" id="L1IZQ8"/>
<dbReference type="Gene3D" id="2.120.10.80">
    <property type="entry name" value="Kelch-type beta propeller"/>
    <property type="match status" value="2"/>
</dbReference>
<keyword evidence="2" id="KW-0408">Iron</keyword>
<reference evidence="5" key="2">
    <citation type="submission" date="2012-11" db="EMBL/GenBank/DDBJ databases">
        <authorList>
            <person name="Kuo A."/>
            <person name="Curtis B.A."/>
            <person name="Tanifuji G."/>
            <person name="Burki F."/>
            <person name="Gruber A."/>
            <person name="Irimia M."/>
            <person name="Maruyama S."/>
            <person name="Arias M.C."/>
            <person name="Ball S.G."/>
            <person name="Gile G.H."/>
            <person name="Hirakawa Y."/>
            <person name="Hopkins J.F."/>
            <person name="Rensing S.A."/>
            <person name="Schmutz J."/>
            <person name="Symeonidi A."/>
            <person name="Elias M."/>
            <person name="Eveleigh R.J."/>
            <person name="Herman E.K."/>
            <person name="Klute M.J."/>
            <person name="Nakayama T."/>
            <person name="Obornik M."/>
            <person name="Reyes-Prieto A."/>
            <person name="Armbrust E.V."/>
            <person name="Aves S.J."/>
            <person name="Beiko R.G."/>
            <person name="Coutinho P."/>
            <person name="Dacks J.B."/>
            <person name="Durnford D.G."/>
            <person name="Fast N.M."/>
            <person name="Green B.R."/>
            <person name="Grisdale C."/>
            <person name="Hempe F."/>
            <person name="Henrissat B."/>
            <person name="Hoppner M.P."/>
            <person name="Ishida K.-I."/>
            <person name="Kim E."/>
            <person name="Koreny L."/>
            <person name="Kroth P.G."/>
            <person name="Liu Y."/>
            <person name="Malik S.-B."/>
            <person name="Maier U.G."/>
            <person name="McRose D."/>
            <person name="Mock T."/>
            <person name="Neilson J.A."/>
            <person name="Onodera N.T."/>
            <person name="Poole A.M."/>
            <person name="Pritham E.J."/>
            <person name="Richards T.A."/>
            <person name="Rocap G."/>
            <person name="Roy S.W."/>
            <person name="Sarai C."/>
            <person name="Schaack S."/>
            <person name="Shirato S."/>
            <person name="Slamovits C.H."/>
            <person name="Spencer D.F."/>
            <person name="Suzuki S."/>
            <person name="Worden A.Z."/>
            <person name="Zauner S."/>
            <person name="Barry K."/>
            <person name="Bell C."/>
            <person name="Bharti A.K."/>
            <person name="Crow J.A."/>
            <person name="Grimwood J."/>
            <person name="Kramer R."/>
            <person name="Lindquist E."/>
            <person name="Lucas S."/>
            <person name="Salamov A."/>
            <person name="McFadden G.I."/>
            <person name="Lane C.E."/>
            <person name="Keeling P.J."/>
            <person name="Gray M.W."/>
            <person name="Grigoriev I.V."/>
            <person name="Archibald J.M."/>
        </authorList>
    </citation>
    <scope>NUCLEOTIDE SEQUENCE</scope>
    <source>
        <strain evidence="5">CCMP2712</strain>
    </source>
</reference>
<evidence type="ECO:0000313" key="3">
    <source>
        <dbReference type="EMBL" id="EKX41389.1"/>
    </source>
</evidence>
<dbReference type="OMA" id="PRDNDVH"/>
<sequence length="325" mass="34819">MLPSYTWKKLEAIDPPVQRSSHGISCINNVAYVFGGEHVARTPIDSTVFKLDLSASPLKWQAMAAEGDVPPPRVAHAQAAVGSKIYIFGGRQGIGMSEAPLADMYEFDVAVNRWSLVEAKGGSPPACRSFHRMVAVGKDLYVFGGCGTSGRLSDLHRFDTEQKTWEQMPSSDKILGRGGASLLHAGRELFVVAGFSGKEMNDAHAFDLSSRAWTEISVPDLRGRSVCGDCCLGQFACVFGGEVDPSDRGHEGAGAFANDLVLIHTTSKTLVVPTPEEGSEAPPPRGWTAMAAASEGKAILFGGLSGDDENPTRMNDLYMLELKEN</sequence>
<dbReference type="GO" id="GO:0030234">
    <property type="term" value="F:enzyme regulator activity"/>
    <property type="evidence" value="ECO:0007669"/>
    <property type="project" value="TreeGrafter"/>
</dbReference>
<dbReference type="OrthoDB" id="10250130at2759"/>
<reference evidence="4" key="3">
    <citation type="submission" date="2016-03" db="UniProtKB">
        <authorList>
            <consortium name="EnsemblProtists"/>
        </authorList>
    </citation>
    <scope>IDENTIFICATION</scope>
</reference>
<dbReference type="EMBL" id="JH993024">
    <property type="protein sequence ID" value="EKX41389.1"/>
    <property type="molecule type" value="Genomic_DNA"/>
</dbReference>
<dbReference type="GeneID" id="17298027"/>
<dbReference type="PANTHER" id="PTHR47435:SF4">
    <property type="entry name" value="KELCH REPEAT PROTEIN (AFU_ORTHOLOGUE AFUA_5G12780)"/>
    <property type="match status" value="1"/>
</dbReference>
<dbReference type="Pfam" id="PF24681">
    <property type="entry name" value="Kelch_KLHDC2_KLHL20_DRC7"/>
    <property type="match status" value="1"/>
</dbReference>
<dbReference type="SMART" id="SM00612">
    <property type="entry name" value="Kelch"/>
    <property type="match status" value="3"/>
</dbReference>
<accession>L1IZQ8</accession>
<dbReference type="PaxDb" id="55529-EKX41389"/>
<evidence type="ECO:0000256" key="2">
    <source>
        <dbReference type="ARBA" id="ARBA00023004"/>
    </source>
</evidence>
<dbReference type="EnsemblProtists" id="EKX41389">
    <property type="protein sequence ID" value="EKX41389"/>
    <property type="gene ID" value="GUITHDRAFT_164415"/>
</dbReference>
<evidence type="ECO:0000313" key="4">
    <source>
        <dbReference type="EnsemblProtists" id="EKX41389"/>
    </source>
</evidence>
<organism evidence="3">
    <name type="scientific">Guillardia theta (strain CCMP2712)</name>
    <name type="common">Cryptophyte</name>
    <dbReference type="NCBI Taxonomy" id="905079"/>
    <lineage>
        <taxon>Eukaryota</taxon>
        <taxon>Cryptophyceae</taxon>
        <taxon>Pyrenomonadales</taxon>
        <taxon>Geminigeraceae</taxon>
        <taxon>Guillardia</taxon>
    </lineage>
</organism>
<evidence type="ECO:0000256" key="1">
    <source>
        <dbReference type="ARBA" id="ARBA00022737"/>
    </source>
</evidence>
<keyword evidence="1" id="KW-0677">Repeat</keyword>